<name>A0A2H0UK20_9BACT</name>
<evidence type="ECO:0000313" key="1">
    <source>
        <dbReference type="EMBL" id="PIR86753.1"/>
    </source>
</evidence>
<sequence length="325" mass="36635">MEATALRTCLIGQPGRDHWQVTVLDELRPITPAMVEHGRRLIEEWANVFPLEETWVQREAGLPSLIVRLDCVPDWERNELQICEIDDRPQGFGVGGEINYRFRERFAEVRASWPRVTVVSCPHRRGGDDYLWTDECRLAELPADSKTLVVTRCEPTQTEFWPLAGRAIAPVRTEGDKSYGERLGWWRTVTRPEDLPGLGQGFCLKPTQGSKCQNILIVHPECGPGASGNKKRRADGTKVSGYSRNQAEAHLRRHGKLFCQPFIAPVIAELADRGKHNLLYRISYAFCLATRQWVCLGGTWFARPYPQLLLHGASDAIVGPVVIGD</sequence>
<proteinExistence type="predicted"/>
<comment type="caution">
    <text evidence="1">The sequence shown here is derived from an EMBL/GenBank/DDBJ whole genome shotgun (WGS) entry which is preliminary data.</text>
</comment>
<dbReference type="AlphaFoldDB" id="A0A2H0UK20"/>
<reference evidence="2" key="1">
    <citation type="submission" date="2017-09" db="EMBL/GenBank/DDBJ databases">
        <title>Depth-based differentiation of microbial function through sediment-hosted aquifers and enrichment of novel symbionts in the deep terrestrial subsurface.</title>
        <authorList>
            <person name="Probst A.J."/>
            <person name="Ladd B."/>
            <person name="Jarett J.K."/>
            <person name="Geller-Mcgrath D.E."/>
            <person name="Sieber C.M.K."/>
            <person name="Emerson J.B."/>
            <person name="Anantharaman K."/>
            <person name="Thomas B.C."/>
            <person name="Malmstrom R."/>
            <person name="Stieglmeier M."/>
            <person name="Klingl A."/>
            <person name="Woyke T."/>
            <person name="Ryan C.M."/>
            <person name="Banfield J.F."/>
        </authorList>
    </citation>
    <scope>NUCLEOTIDE SEQUENCE [LARGE SCALE GENOMIC DNA]</scope>
</reference>
<accession>A0A2H0UK20</accession>
<dbReference type="Proteomes" id="UP000229526">
    <property type="component" value="Unassembled WGS sequence"/>
</dbReference>
<evidence type="ECO:0000313" key="2">
    <source>
        <dbReference type="Proteomes" id="UP000229526"/>
    </source>
</evidence>
<protein>
    <submittedName>
        <fullName evidence="1">Uncharacterized protein</fullName>
    </submittedName>
</protein>
<dbReference type="EMBL" id="PFBD01000028">
    <property type="protein sequence ID" value="PIR86753.1"/>
    <property type="molecule type" value="Genomic_DNA"/>
</dbReference>
<gene>
    <name evidence="1" type="ORF">COU11_04570</name>
</gene>
<organism evidence="1 2">
    <name type="scientific">Candidatus Harrisonbacteria bacterium CG10_big_fil_rev_8_21_14_0_10_49_15</name>
    <dbReference type="NCBI Taxonomy" id="1974587"/>
    <lineage>
        <taxon>Bacteria</taxon>
        <taxon>Candidatus Harrisoniibacteriota</taxon>
    </lineage>
</organism>